<keyword evidence="2" id="KW-1185">Reference proteome</keyword>
<reference evidence="1 2" key="1">
    <citation type="journal article" date="2019" name="Sci. Rep.">
        <title>Orb-weaving spider Araneus ventricosus genome elucidates the spidroin gene catalogue.</title>
        <authorList>
            <person name="Kono N."/>
            <person name="Nakamura H."/>
            <person name="Ohtoshi R."/>
            <person name="Moran D.A.P."/>
            <person name="Shinohara A."/>
            <person name="Yoshida Y."/>
            <person name="Fujiwara M."/>
            <person name="Mori M."/>
            <person name="Tomita M."/>
            <person name="Arakawa K."/>
        </authorList>
    </citation>
    <scope>NUCLEOTIDE SEQUENCE [LARGE SCALE GENOMIC DNA]</scope>
</reference>
<accession>A0A4Y2H8V8</accession>
<proteinExistence type="predicted"/>
<dbReference type="AlphaFoldDB" id="A0A4Y2H8V8"/>
<gene>
    <name evidence="1" type="ORF">AVEN_70760_1</name>
</gene>
<dbReference type="EMBL" id="BGPR01001766">
    <property type="protein sequence ID" value="GBM61396.1"/>
    <property type="molecule type" value="Genomic_DNA"/>
</dbReference>
<dbReference type="PANTHER" id="PTHR46114:SF2">
    <property type="entry name" value="CULLIN N-TERMINAL DOMAIN-CONTAINING PROTEIN"/>
    <property type="match status" value="1"/>
</dbReference>
<evidence type="ECO:0000313" key="1">
    <source>
        <dbReference type="EMBL" id="GBM61396.1"/>
    </source>
</evidence>
<dbReference type="Proteomes" id="UP000499080">
    <property type="component" value="Unassembled WGS sequence"/>
</dbReference>
<protein>
    <submittedName>
        <fullName evidence="1">Uncharacterized protein</fullName>
    </submittedName>
</protein>
<sequence length="195" mass="23099">MNIPLVSPKENILPAIHIKLGIMKQLVKAMDTNKATFTYLREKFPRLSKAKIKEGIFVGPKIRDIFKDTEFENLLDYDEKQVWDAVSQVCTNFLRNIRSEYYEDLVHDMLARYQKFGCRMFLKLHFPDSHLDFFPANCGEFSVEHGERLHQDMSVIEQSYQGMLSVFMLADFCRMIFRHNPHVEYKLKSKRTRHS</sequence>
<dbReference type="OrthoDB" id="6622005at2759"/>
<comment type="caution">
    <text evidence="1">The sequence shown here is derived from an EMBL/GenBank/DDBJ whole genome shotgun (WGS) entry which is preliminary data.</text>
</comment>
<evidence type="ECO:0000313" key="2">
    <source>
        <dbReference type="Proteomes" id="UP000499080"/>
    </source>
</evidence>
<organism evidence="1 2">
    <name type="scientific">Araneus ventricosus</name>
    <name type="common">Orbweaver spider</name>
    <name type="synonym">Epeira ventricosa</name>
    <dbReference type="NCBI Taxonomy" id="182803"/>
    <lineage>
        <taxon>Eukaryota</taxon>
        <taxon>Metazoa</taxon>
        <taxon>Ecdysozoa</taxon>
        <taxon>Arthropoda</taxon>
        <taxon>Chelicerata</taxon>
        <taxon>Arachnida</taxon>
        <taxon>Araneae</taxon>
        <taxon>Araneomorphae</taxon>
        <taxon>Entelegynae</taxon>
        <taxon>Araneoidea</taxon>
        <taxon>Araneidae</taxon>
        <taxon>Araneus</taxon>
    </lineage>
</organism>
<name>A0A4Y2H8V8_ARAVE</name>
<dbReference type="PANTHER" id="PTHR46114">
    <property type="entry name" value="APPLE DOMAIN-CONTAINING PROTEIN"/>
    <property type="match status" value="1"/>
</dbReference>